<evidence type="ECO:0000313" key="1">
    <source>
        <dbReference type="EMBL" id="KKL86545.1"/>
    </source>
</evidence>
<gene>
    <name evidence="1" type="ORF">LCGC14_1943700</name>
</gene>
<feature type="non-terminal residue" evidence="1">
    <location>
        <position position="1"/>
    </location>
</feature>
<name>A0A0F9HXV9_9ZZZZ</name>
<proteinExistence type="predicted"/>
<accession>A0A0F9HXV9</accession>
<dbReference type="EMBL" id="LAZR01021084">
    <property type="protein sequence ID" value="KKL86545.1"/>
    <property type="molecule type" value="Genomic_DNA"/>
</dbReference>
<sequence>AARVFEIDGGSKGAIAMYIDSDAATNHAVHLIGAGDLANDKAMLCVESTATALVAGSSLVKILDSGSAAGAGATVYGLEITMDGTNLEGLHVEAGTSLFVEAVTMGTTAKLYFRDTGLYIYSNANGKLTIASDGGGADDITLSGTVTTDAILTLGAAVACANQDFTAIGDMTFTSGSLLRSGSTNTNTLLLAANDTTFITLTTGATDTMAFGAFTANGDITMGDAKNIALNTTTGTKIGTATAQKLGFYNATPVAQPGAYTQTYSTGNKTVANATCASMGDLVATSGGWGASSEINFDKVTTAVDQIIADNLDLRQAVTSIIDDLQALGLVG</sequence>
<comment type="caution">
    <text evidence="1">The sequence shown here is derived from an EMBL/GenBank/DDBJ whole genome shotgun (WGS) entry which is preliminary data.</text>
</comment>
<organism evidence="1">
    <name type="scientific">marine sediment metagenome</name>
    <dbReference type="NCBI Taxonomy" id="412755"/>
    <lineage>
        <taxon>unclassified sequences</taxon>
        <taxon>metagenomes</taxon>
        <taxon>ecological metagenomes</taxon>
    </lineage>
</organism>
<protein>
    <submittedName>
        <fullName evidence="1">Uncharacterized protein</fullName>
    </submittedName>
</protein>
<dbReference type="AlphaFoldDB" id="A0A0F9HXV9"/>
<reference evidence="1" key="1">
    <citation type="journal article" date="2015" name="Nature">
        <title>Complex archaea that bridge the gap between prokaryotes and eukaryotes.</title>
        <authorList>
            <person name="Spang A."/>
            <person name="Saw J.H."/>
            <person name="Jorgensen S.L."/>
            <person name="Zaremba-Niedzwiedzka K."/>
            <person name="Martijn J."/>
            <person name="Lind A.E."/>
            <person name="van Eijk R."/>
            <person name="Schleper C."/>
            <person name="Guy L."/>
            <person name="Ettema T.J."/>
        </authorList>
    </citation>
    <scope>NUCLEOTIDE SEQUENCE</scope>
</reference>